<sequence length="106" mass="12517">MTLRDGRYEVPLPWKDSCISLPDNLSLARRRLHSLLKRLKQSPEVFKENNGIICQQLEFGIIEVKEDAVDDKIHYLSLHAVIKREILRHQRSEWSMTLQLETMAYL</sequence>
<protein>
    <submittedName>
        <fullName evidence="1">Uncharacterized protein</fullName>
    </submittedName>
</protein>
<dbReference type="AlphaFoldDB" id="A0A1X7V3J7"/>
<reference evidence="1" key="1">
    <citation type="submission" date="2017-05" db="UniProtKB">
        <authorList>
            <consortium name="EnsemblMetazoa"/>
        </authorList>
    </citation>
    <scope>IDENTIFICATION</scope>
</reference>
<proteinExistence type="predicted"/>
<evidence type="ECO:0000313" key="1">
    <source>
        <dbReference type="EnsemblMetazoa" id="Aqu2.1.34536_001"/>
    </source>
</evidence>
<name>A0A1X7V3J7_AMPQE</name>
<organism evidence="1">
    <name type="scientific">Amphimedon queenslandica</name>
    <name type="common">Sponge</name>
    <dbReference type="NCBI Taxonomy" id="400682"/>
    <lineage>
        <taxon>Eukaryota</taxon>
        <taxon>Metazoa</taxon>
        <taxon>Porifera</taxon>
        <taxon>Demospongiae</taxon>
        <taxon>Heteroscleromorpha</taxon>
        <taxon>Haplosclerida</taxon>
        <taxon>Niphatidae</taxon>
        <taxon>Amphimedon</taxon>
    </lineage>
</organism>
<dbReference type="EnsemblMetazoa" id="Aqu2.1.34536_001">
    <property type="protein sequence ID" value="Aqu2.1.34536_001"/>
    <property type="gene ID" value="Aqu2.1.34536"/>
</dbReference>
<accession>A0A1X7V3J7</accession>
<dbReference type="InParanoid" id="A0A1X7V3J7"/>